<dbReference type="CDD" id="cd03112">
    <property type="entry name" value="CobW-like"/>
    <property type="match status" value="1"/>
</dbReference>
<feature type="domain" description="CobW C-terminal" evidence="7">
    <location>
        <begin position="231"/>
        <end position="325"/>
    </location>
</feature>
<keyword evidence="9" id="KW-1185">Reference proteome</keyword>
<gene>
    <name evidence="8" type="ORF">T9A_01445</name>
</gene>
<dbReference type="EMBL" id="ARXU01000004">
    <property type="protein sequence ID" value="KGD61496.1"/>
    <property type="molecule type" value="Genomic_DNA"/>
</dbReference>
<evidence type="ECO:0000256" key="6">
    <source>
        <dbReference type="ARBA" id="ARBA00049117"/>
    </source>
</evidence>
<comment type="similarity">
    <text evidence="4">Belongs to the SIMIBI class G3E GTPase family. ZNG1 subfamily.</text>
</comment>
<name>A0ABR4WDC5_9GAMM</name>
<evidence type="ECO:0000256" key="2">
    <source>
        <dbReference type="ARBA" id="ARBA00022801"/>
    </source>
</evidence>
<reference evidence="8 9" key="1">
    <citation type="submission" date="2012-09" db="EMBL/GenBank/DDBJ databases">
        <title>Genome Sequence of alkane-degrading Bacterium Alcanivorax jadensis T9.</title>
        <authorList>
            <person name="Lai Q."/>
            <person name="Shao Z."/>
        </authorList>
    </citation>
    <scope>NUCLEOTIDE SEQUENCE [LARGE SCALE GENOMIC DNA]</scope>
    <source>
        <strain evidence="8 9">T9</strain>
    </source>
</reference>
<sequence length="334" mass="36408">MERLPVVVLSGFLGSGKTTLLNRWLSERQDLAVIINELGDIGIDKHLTGPGRVPVTLLAGGCLCCVIQGSLSSTLRNLFMARKNGELPAFSMLVLETTGAADPFGVTAPLEQDPWLKKRFFCQSVLTVVDALAGVRSLERHPEWLEQIHAADALLLSKTAHCEPQALAALKAQLAALNVTAHIYSEPAPVDLLAQSFPRRCRVTGSFAPVQPGGSLLSTQSPVTPSSRHQLYSASLRWDGVLSWPLWQAALKQLAEQCGDALIRVKGLLRVDGLDGPLLVQWVEGSEPALGPLNQWPDQDRLTRLVLIVRHPQADFAQQQLAHWETLLTQLADQ</sequence>
<dbReference type="Gene3D" id="3.40.50.300">
    <property type="entry name" value="P-loop containing nucleotide triphosphate hydrolases"/>
    <property type="match status" value="1"/>
</dbReference>
<proteinExistence type="inferred from homology"/>
<dbReference type="PANTHER" id="PTHR13748">
    <property type="entry name" value="COBW-RELATED"/>
    <property type="match status" value="1"/>
</dbReference>
<keyword evidence="2" id="KW-0378">Hydrolase</keyword>
<keyword evidence="3" id="KW-0143">Chaperone</keyword>
<protein>
    <submittedName>
        <fullName evidence="8">Cobalamin synthesis protein/P47K family protein</fullName>
    </submittedName>
</protein>
<dbReference type="InterPro" id="IPR036627">
    <property type="entry name" value="CobW-likC_sf"/>
</dbReference>
<dbReference type="PANTHER" id="PTHR13748:SF62">
    <property type="entry name" value="COBW DOMAIN-CONTAINING PROTEIN"/>
    <property type="match status" value="1"/>
</dbReference>
<dbReference type="InterPro" id="IPR027417">
    <property type="entry name" value="P-loop_NTPase"/>
</dbReference>
<evidence type="ECO:0000259" key="7">
    <source>
        <dbReference type="SMART" id="SM00833"/>
    </source>
</evidence>
<dbReference type="Gene3D" id="3.30.1220.10">
    <property type="entry name" value="CobW-like, C-terminal domain"/>
    <property type="match status" value="1"/>
</dbReference>
<comment type="caution">
    <text evidence="8">The sequence shown here is derived from an EMBL/GenBank/DDBJ whole genome shotgun (WGS) entry which is preliminary data.</text>
</comment>
<dbReference type="SUPFAM" id="SSF52540">
    <property type="entry name" value="P-loop containing nucleoside triphosphate hydrolases"/>
    <property type="match status" value="1"/>
</dbReference>
<dbReference type="InterPro" id="IPR051316">
    <property type="entry name" value="Zinc-reg_GTPase_activator"/>
</dbReference>
<dbReference type="Proteomes" id="UP000029443">
    <property type="component" value="Unassembled WGS sequence"/>
</dbReference>
<comment type="catalytic activity">
    <reaction evidence="6">
        <text>GTP + H2O = GDP + phosphate + H(+)</text>
        <dbReference type="Rhea" id="RHEA:19669"/>
        <dbReference type="ChEBI" id="CHEBI:15377"/>
        <dbReference type="ChEBI" id="CHEBI:15378"/>
        <dbReference type="ChEBI" id="CHEBI:37565"/>
        <dbReference type="ChEBI" id="CHEBI:43474"/>
        <dbReference type="ChEBI" id="CHEBI:58189"/>
    </reaction>
    <physiologicalReaction direction="left-to-right" evidence="6">
        <dbReference type="Rhea" id="RHEA:19670"/>
    </physiologicalReaction>
</comment>
<evidence type="ECO:0000256" key="1">
    <source>
        <dbReference type="ARBA" id="ARBA00022741"/>
    </source>
</evidence>
<dbReference type="InterPro" id="IPR003495">
    <property type="entry name" value="CobW/HypB/UreG_nucleotide-bd"/>
</dbReference>
<dbReference type="InterPro" id="IPR011629">
    <property type="entry name" value="CobW-like_C"/>
</dbReference>
<dbReference type="RefSeq" id="WP_035246468.1">
    <property type="nucleotide sequence ID" value="NZ_ARXU01000004.1"/>
</dbReference>
<evidence type="ECO:0000256" key="4">
    <source>
        <dbReference type="ARBA" id="ARBA00034320"/>
    </source>
</evidence>
<evidence type="ECO:0000256" key="5">
    <source>
        <dbReference type="ARBA" id="ARBA00045658"/>
    </source>
</evidence>
<dbReference type="SMART" id="SM00833">
    <property type="entry name" value="CobW_C"/>
    <property type="match status" value="1"/>
</dbReference>
<accession>A0ABR4WDC5</accession>
<evidence type="ECO:0000256" key="3">
    <source>
        <dbReference type="ARBA" id="ARBA00023186"/>
    </source>
</evidence>
<organism evidence="8 9">
    <name type="scientific">Alcanivorax jadensis T9</name>
    <dbReference type="NCBI Taxonomy" id="1177181"/>
    <lineage>
        <taxon>Bacteria</taxon>
        <taxon>Pseudomonadati</taxon>
        <taxon>Pseudomonadota</taxon>
        <taxon>Gammaproteobacteria</taxon>
        <taxon>Oceanospirillales</taxon>
        <taxon>Alcanivoracaceae</taxon>
        <taxon>Alcanivorax</taxon>
    </lineage>
</organism>
<evidence type="ECO:0000313" key="8">
    <source>
        <dbReference type="EMBL" id="KGD61496.1"/>
    </source>
</evidence>
<dbReference type="Pfam" id="PF02492">
    <property type="entry name" value="cobW"/>
    <property type="match status" value="1"/>
</dbReference>
<dbReference type="Pfam" id="PF07683">
    <property type="entry name" value="CobW_C"/>
    <property type="match status" value="1"/>
</dbReference>
<keyword evidence="1" id="KW-0547">Nucleotide-binding</keyword>
<comment type="function">
    <text evidence="5">Zinc chaperone that directly transfers zinc cofactor to target proteins, thereby activating them. Zinc is transferred from the CXCC motif in the GTPase domain to the zinc binding site in target proteins in a process requiring GTP hydrolysis.</text>
</comment>
<evidence type="ECO:0000313" key="9">
    <source>
        <dbReference type="Proteomes" id="UP000029443"/>
    </source>
</evidence>
<dbReference type="SUPFAM" id="SSF90002">
    <property type="entry name" value="Hypothetical protein YjiA, C-terminal domain"/>
    <property type="match status" value="1"/>
</dbReference>